<keyword evidence="1" id="KW-0175">Coiled coil</keyword>
<dbReference type="EMBL" id="PGGS01000041">
    <property type="protein sequence ID" value="PNH10991.1"/>
    <property type="molecule type" value="Genomic_DNA"/>
</dbReference>
<dbReference type="AlphaFoldDB" id="A0A2J8AEP1"/>
<evidence type="ECO:0000313" key="3">
    <source>
        <dbReference type="EMBL" id="PNH10991.1"/>
    </source>
</evidence>
<evidence type="ECO:0000313" key="4">
    <source>
        <dbReference type="Proteomes" id="UP000236333"/>
    </source>
</evidence>
<proteinExistence type="predicted"/>
<feature type="compositionally biased region" description="Polar residues" evidence="2">
    <location>
        <begin position="427"/>
        <end position="443"/>
    </location>
</feature>
<feature type="region of interest" description="Disordered" evidence="2">
    <location>
        <begin position="421"/>
        <end position="443"/>
    </location>
</feature>
<evidence type="ECO:0000256" key="2">
    <source>
        <dbReference type="SAM" id="MobiDB-lite"/>
    </source>
</evidence>
<feature type="region of interest" description="Disordered" evidence="2">
    <location>
        <begin position="367"/>
        <end position="388"/>
    </location>
</feature>
<name>A0A2J8AEP1_9CHLO</name>
<evidence type="ECO:0000256" key="1">
    <source>
        <dbReference type="SAM" id="Coils"/>
    </source>
</evidence>
<keyword evidence="4" id="KW-1185">Reference proteome</keyword>
<comment type="caution">
    <text evidence="3">The sequence shown here is derived from an EMBL/GenBank/DDBJ whole genome shotgun (WGS) entry which is preliminary data.</text>
</comment>
<protein>
    <submittedName>
        <fullName evidence="3">Uncharacterized protein</fullName>
    </submittedName>
</protein>
<sequence length="691" mass="71455">MHTSYPLSHAAAGVGAAAQAGGGGGGGGAALHSALYGARSGAAAMHTGGTALYRTFDAAPRDKSLLASAVVDALTSPSADPMSAASGMDHMTVDAILPGGGVAVDALADAASCLAASGHQHRLNLGVVSLAAMGGAAADGQADAGLRTGGVLYGNYQQARQPILPGNGQASTLYNGRSAAAGDPLLRRYTAAQLQQLSLVRQLQLRQQQQALQQTQQAQQPPSDHQAKHQAQVLAAAAEVAQQVAARKAAAEQQQQQQQQLLLRTAAEQRLAAAATANAAGIQSAVFKRTASSSAAPPAALYKRPALGSTTADAAAAAGAGTALYGAYCGGRSAGTAAAAVAAGEVLRRVSGNVKAEARAEAAHAAAGGTCSGTSSHHMSISSADRSSDQAASSRCTEAAFLDCQEDLGADTEHDASLYTASDGCSDGSSRGVSYSNDSSGSNPTAGAYRYGSSRAAGATCARPYGAVYCPLVYSDVSSPNALALANDVMRRIRLPGRVRFMPVSTDSILYATGTTWGFSAFALALGSSYFQRLIEAIPLLNATVRHAPAYAPYICYMRGGRDEGGVPQPKEQVDAEQARAHESTLHSILFTCTYLATKVADRMPHTDMLRGILTRCYNATVSREQAYEVEAKCLEGLRYRLGPYFLENALDDEPLCCDVEAKCLEGLRYRLGPYFLENARDDEPLCCDVF</sequence>
<dbReference type="OrthoDB" id="548827at2759"/>
<gene>
    <name evidence="3" type="ORF">TSOC_002206</name>
</gene>
<accession>A0A2J8AEP1</accession>
<dbReference type="Proteomes" id="UP000236333">
    <property type="component" value="Unassembled WGS sequence"/>
</dbReference>
<feature type="coiled-coil region" evidence="1">
    <location>
        <begin position="234"/>
        <end position="261"/>
    </location>
</feature>
<organism evidence="3 4">
    <name type="scientific">Tetrabaena socialis</name>
    <dbReference type="NCBI Taxonomy" id="47790"/>
    <lineage>
        <taxon>Eukaryota</taxon>
        <taxon>Viridiplantae</taxon>
        <taxon>Chlorophyta</taxon>
        <taxon>core chlorophytes</taxon>
        <taxon>Chlorophyceae</taxon>
        <taxon>CS clade</taxon>
        <taxon>Chlamydomonadales</taxon>
        <taxon>Tetrabaenaceae</taxon>
        <taxon>Tetrabaena</taxon>
    </lineage>
</organism>
<reference evidence="3 4" key="1">
    <citation type="journal article" date="2017" name="Mol. Biol. Evol.">
        <title>The 4-celled Tetrabaena socialis nuclear genome reveals the essential components for genetic control of cell number at the origin of multicellularity in the volvocine lineage.</title>
        <authorList>
            <person name="Featherston J."/>
            <person name="Arakaki Y."/>
            <person name="Hanschen E.R."/>
            <person name="Ferris P.J."/>
            <person name="Michod R.E."/>
            <person name="Olson B.J.S.C."/>
            <person name="Nozaki H."/>
            <person name="Durand P.M."/>
        </authorList>
    </citation>
    <scope>NUCLEOTIDE SEQUENCE [LARGE SCALE GENOMIC DNA]</scope>
    <source>
        <strain evidence="3 4">NIES-571</strain>
    </source>
</reference>